<keyword evidence="3" id="KW-1185">Reference proteome</keyword>
<gene>
    <name evidence="2" type="ORF">OBBRIDRAFT_781260</name>
</gene>
<dbReference type="AlphaFoldDB" id="A0A8E2AW35"/>
<keyword evidence="1" id="KW-0732">Signal</keyword>
<organism evidence="2 3">
    <name type="scientific">Obba rivulosa</name>
    <dbReference type="NCBI Taxonomy" id="1052685"/>
    <lineage>
        <taxon>Eukaryota</taxon>
        <taxon>Fungi</taxon>
        <taxon>Dikarya</taxon>
        <taxon>Basidiomycota</taxon>
        <taxon>Agaricomycotina</taxon>
        <taxon>Agaricomycetes</taxon>
        <taxon>Polyporales</taxon>
        <taxon>Gelatoporiaceae</taxon>
        <taxon>Obba</taxon>
    </lineage>
</organism>
<feature type="chain" id="PRO_5034243154" evidence="1">
    <location>
        <begin position="18"/>
        <end position="308"/>
    </location>
</feature>
<dbReference type="OrthoDB" id="2310204at2759"/>
<evidence type="ECO:0000313" key="3">
    <source>
        <dbReference type="Proteomes" id="UP000250043"/>
    </source>
</evidence>
<evidence type="ECO:0000313" key="2">
    <source>
        <dbReference type="EMBL" id="OCH87727.1"/>
    </source>
</evidence>
<proteinExistence type="predicted"/>
<protein>
    <submittedName>
        <fullName evidence="2">Uncharacterized protein</fullName>
    </submittedName>
</protein>
<sequence length="308" mass="32871">MPTMSLFFLALCTPALAILDYDIRAPAPNPLWRRGSSRNIPPAGFYDPRNGNGSWLTSVPDTFPAGLGEPLNAIISASSDPLVLVDQQTDGGMRNYFYAVGFGSECLGQHDGSNQGANLGDGNGLQNQTAVLRWDYGDPVFGTCTETVEGGNHIRYWTQNGKEADSGAIFLAVSYEEPVADDHDIIFDGYNLGRDWMVGNATNQSSLVPTTQVTNGSTFSGQISYGGYTYQTDVTYLSGLLPNTSIGVNHNLTVSSNTTNALDGLVAVLNIKVVSKPTSSAFALSPTRPWHLLLSALLSIALPVILSL</sequence>
<name>A0A8E2AW35_9APHY</name>
<dbReference type="EMBL" id="KV722475">
    <property type="protein sequence ID" value="OCH87727.1"/>
    <property type="molecule type" value="Genomic_DNA"/>
</dbReference>
<feature type="signal peptide" evidence="1">
    <location>
        <begin position="1"/>
        <end position="17"/>
    </location>
</feature>
<accession>A0A8E2AW35</accession>
<evidence type="ECO:0000256" key="1">
    <source>
        <dbReference type="SAM" id="SignalP"/>
    </source>
</evidence>
<dbReference type="Proteomes" id="UP000250043">
    <property type="component" value="Unassembled WGS sequence"/>
</dbReference>
<reference evidence="2 3" key="1">
    <citation type="submission" date="2016-07" db="EMBL/GenBank/DDBJ databases">
        <title>Draft genome of the white-rot fungus Obba rivulosa 3A-2.</title>
        <authorList>
            <consortium name="DOE Joint Genome Institute"/>
            <person name="Miettinen O."/>
            <person name="Riley R."/>
            <person name="Acob R."/>
            <person name="Barry K."/>
            <person name="Cullen D."/>
            <person name="De Vries R."/>
            <person name="Hainaut M."/>
            <person name="Hatakka A."/>
            <person name="Henrissat B."/>
            <person name="Hilden K."/>
            <person name="Kuo R."/>
            <person name="Labutti K."/>
            <person name="Lipzen A."/>
            <person name="Makela M.R."/>
            <person name="Sandor L."/>
            <person name="Spatafora J.W."/>
            <person name="Grigoriev I.V."/>
            <person name="Hibbett D.S."/>
        </authorList>
    </citation>
    <scope>NUCLEOTIDE SEQUENCE [LARGE SCALE GENOMIC DNA]</scope>
    <source>
        <strain evidence="2 3">3A-2</strain>
    </source>
</reference>